<dbReference type="InterPro" id="IPR001810">
    <property type="entry name" value="F-box_dom"/>
</dbReference>
<dbReference type="Pfam" id="PF12937">
    <property type="entry name" value="F-box-like"/>
    <property type="match status" value="1"/>
</dbReference>
<organism evidence="3 4">
    <name type="scientific">Clonostachys solani</name>
    <dbReference type="NCBI Taxonomy" id="160281"/>
    <lineage>
        <taxon>Eukaryota</taxon>
        <taxon>Fungi</taxon>
        <taxon>Dikarya</taxon>
        <taxon>Ascomycota</taxon>
        <taxon>Pezizomycotina</taxon>
        <taxon>Sordariomycetes</taxon>
        <taxon>Hypocreomycetidae</taxon>
        <taxon>Hypocreales</taxon>
        <taxon>Bionectriaceae</taxon>
        <taxon>Clonostachys</taxon>
    </lineage>
</organism>
<dbReference type="AlphaFoldDB" id="A0A9N9Z979"/>
<reference evidence="3 4" key="2">
    <citation type="submission" date="2021-10" db="EMBL/GenBank/DDBJ databases">
        <authorList>
            <person name="Piombo E."/>
        </authorList>
    </citation>
    <scope>NUCLEOTIDE SEQUENCE [LARGE SCALE GENOMIC DNA]</scope>
</reference>
<evidence type="ECO:0000259" key="2">
    <source>
        <dbReference type="Pfam" id="PF12937"/>
    </source>
</evidence>
<accession>A0A9N9Z979</accession>
<evidence type="ECO:0000256" key="1">
    <source>
        <dbReference type="SAM" id="MobiDB-lite"/>
    </source>
</evidence>
<dbReference type="Proteomes" id="UP000775872">
    <property type="component" value="Unassembled WGS sequence"/>
</dbReference>
<comment type="caution">
    <text evidence="3">The sequence shown here is derived from an EMBL/GenBank/DDBJ whole genome shotgun (WGS) entry which is preliminary data.</text>
</comment>
<dbReference type="Gene3D" id="1.20.1280.50">
    <property type="match status" value="1"/>
</dbReference>
<dbReference type="EMBL" id="CABFOC020000039">
    <property type="protein sequence ID" value="CAH0051125.1"/>
    <property type="molecule type" value="Genomic_DNA"/>
</dbReference>
<feature type="domain" description="F-box" evidence="2">
    <location>
        <begin position="4"/>
        <end position="68"/>
    </location>
</feature>
<sequence length="502" mass="57215">MMISLPVEILHRIFEHCETPIPFQDWEQGYSKWEPQHPRPRDLIALSKVCHRFRSVAHPLIYRTLAFRSEWRAKDEFLDTFTHALCADPLVGNNIRGLRVDSWVSNFDVDYFAKKLGASPKHLDERQKRWLKRWVEAESGNVALVLLLLAPRLRILDYTDILSSIRGIAAYLSGRQDVEDDHLAMALNGKGDIDDDNVADDTGPETASEDGDGNNESGDVPVGQLLGPVSGNPMTLLREVRLRHGRYLLKRVRFIEGVLLNPGLEILRLFAFRWTKEEVRAMKWNNAVSNITTLQLKNCLIDARGLANALRRCRLRHLHIVLAPVIRMLADADGDGVNFDEMGVVFRRYGQSLESLDFETIAFREYYVVDGHIGPLSALSRLRSLKISVEELGEFNEEDEDELKMGLRTSLPPTLESIHIRPSHSKATRVALTLLMDEAHSALRTVEVEVDDENRNEDDPQDLVVPGWSKSFRTDMISRDDTELVDFYSCRIVVFSRDAEAH</sequence>
<dbReference type="OrthoDB" id="4997509at2759"/>
<protein>
    <recommendedName>
        <fullName evidence="2">F-box domain-containing protein</fullName>
    </recommendedName>
</protein>
<evidence type="ECO:0000313" key="4">
    <source>
        <dbReference type="Proteomes" id="UP000775872"/>
    </source>
</evidence>
<reference evidence="4" key="1">
    <citation type="submission" date="2019-06" db="EMBL/GenBank/DDBJ databases">
        <authorList>
            <person name="Broberg M."/>
        </authorList>
    </citation>
    <scope>NUCLEOTIDE SEQUENCE [LARGE SCALE GENOMIC DNA]</scope>
</reference>
<feature type="region of interest" description="Disordered" evidence="1">
    <location>
        <begin position="189"/>
        <end position="227"/>
    </location>
</feature>
<gene>
    <name evidence="3" type="ORF">CSOL1703_00016022</name>
</gene>
<keyword evidence="4" id="KW-1185">Reference proteome</keyword>
<proteinExistence type="predicted"/>
<name>A0A9N9Z979_9HYPO</name>
<feature type="compositionally biased region" description="Acidic residues" evidence="1">
    <location>
        <begin position="193"/>
        <end position="213"/>
    </location>
</feature>
<evidence type="ECO:0000313" key="3">
    <source>
        <dbReference type="EMBL" id="CAH0051125.1"/>
    </source>
</evidence>